<dbReference type="GeneID" id="9698300"/>
<dbReference type="InterPro" id="IPR036291">
    <property type="entry name" value="NAD(P)-bd_dom_sf"/>
</dbReference>
<dbReference type="Gene3D" id="3.30.360.10">
    <property type="entry name" value="Dihydrodipicolinate Reductase, domain 2"/>
    <property type="match status" value="1"/>
</dbReference>
<dbReference type="SUPFAM" id="SSF55347">
    <property type="entry name" value="Glyceraldehyde-3-phosphate dehydrogenase-like, C-terminal domain"/>
    <property type="match status" value="1"/>
</dbReference>
<feature type="domain" description="Glucose-6-phosphate dehydrogenase C-terminal" evidence="9">
    <location>
        <begin position="156"/>
        <end position="430"/>
    </location>
</feature>
<keyword evidence="7" id="KW-0119">Carbohydrate metabolism</keyword>
<evidence type="ECO:0000313" key="11">
    <source>
        <dbReference type="Proteomes" id="UP000002313"/>
    </source>
</evidence>
<accession>E0S8A6</accession>
<evidence type="ECO:0000313" key="10">
    <source>
        <dbReference type="EMBL" id="ADM12112.1"/>
    </source>
</evidence>
<feature type="domain" description="Glucose-6-phosphate dehydrogenase NAD-binding" evidence="8">
    <location>
        <begin position="4"/>
        <end position="144"/>
    </location>
</feature>
<dbReference type="Pfam" id="PF02781">
    <property type="entry name" value="G6PD_C"/>
    <property type="match status" value="1"/>
</dbReference>
<gene>
    <name evidence="10" type="ORF">Eint_081800</name>
</gene>
<dbReference type="SUPFAM" id="SSF51735">
    <property type="entry name" value="NAD(P)-binding Rossmann-fold domains"/>
    <property type="match status" value="1"/>
</dbReference>
<evidence type="ECO:0000256" key="2">
    <source>
        <dbReference type="ARBA" id="ARBA00013019"/>
    </source>
</evidence>
<dbReference type="GO" id="GO:0004345">
    <property type="term" value="F:glucose-6-phosphate dehydrogenase activity"/>
    <property type="evidence" value="ECO:0007669"/>
    <property type="project" value="UniProtKB-EC"/>
</dbReference>
<reference evidence="10 11" key="1">
    <citation type="journal article" date="2010" name="Nat. Commun.">
        <title>The complete sequence of the smallest known nuclear genome from the microsporidian Encephalitozoon intestinalis.</title>
        <authorList>
            <person name="Corradi N."/>
            <person name="Pombert J.-F."/>
            <person name="Farinelli L."/>
            <person name="Didier E.S."/>
            <person name="Keeling P.J."/>
        </authorList>
    </citation>
    <scope>NUCLEOTIDE SEQUENCE [LARGE SCALE GENOMIC DNA]</scope>
    <source>
        <strain evidence="10 11">ATCC 50506</strain>
    </source>
</reference>
<dbReference type="VEuPathDB" id="MicrosporidiaDB:Eint_081800"/>
<proteinExistence type="predicted"/>
<dbReference type="PANTHER" id="PTHR23429">
    <property type="entry name" value="GLUCOSE-6-PHOSPHATE 1-DEHYDROGENASE G6PD"/>
    <property type="match status" value="1"/>
</dbReference>
<evidence type="ECO:0000256" key="3">
    <source>
        <dbReference type="ARBA" id="ARBA00020444"/>
    </source>
</evidence>
<sequence length="434" mass="49788">MKVVIFGSSGDLAKRKLFPALSRINLKDVEVVGYARTKYDVEYSEVLQEVGNYSPEFLSKVQYVRGSYDDLSRLKDIADPETVLYFSVPPSVYTSILKEASKLKYKVICIEKPYGESIESFAQMKKFDLSKVQFIDHYLLKPLVIAMPGIIRGSSAMKETMNNRHVKSVEIISKEVLGGEGRNYFDKNGIVKDIVQNHMAELLGVVASDVTEPSRTMEALERAKIFDACTIDAEKCIYGQYDDYSKEIHKDSSTETFCIVPINVNTPRWSKVPFIIVAGKGMNEKRTEISIEFKRDVFSKCIELFCEEKKLSNKTVHINEIDVVRLVFNIYPECEVFLEVLVGGDSVKHVLHDKKRINDLMHESYGGYRDYEIIFDSLIRNKSLNSVNLDEVELLWKVFDPILSTDKEETLFYYSKGIDMPEEAEEMIRKIKDH</sequence>
<evidence type="ECO:0000256" key="5">
    <source>
        <dbReference type="ARBA" id="ARBA00022857"/>
    </source>
</evidence>
<dbReference type="RefSeq" id="XP_003073472.1">
    <property type="nucleotide sequence ID" value="XM_003073426.1"/>
</dbReference>
<dbReference type="Gene3D" id="3.40.50.720">
    <property type="entry name" value="NAD(P)-binding Rossmann-like Domain"/>
    <property type="match status" value="1"/>
</dbReference>
<evidence type="ECO:0000256" key="7">
    <source>
        <dbReference type="ARBA" id="ARBA00023277"/>
    </source>
</evidence>
<dbReference type="PRINTS" id="PR00079">
    <property type="entry name" value="G6PDHDRGNASE"/>
</dbReference>
<evidence type="ECO:0000256" key="6">
    <source>
        <dbReference type="ARBA" id="ARBA00023002"/>
    </source>
</evidence>
<keyword evidence="5" id="KW-0521">NADP</keyword>
<dbReference type="KEGG" id="ein:Eint_081800"/>
<dbReference type="GO" id="GO:0009051">
    <property type="term" value="P:pentose-phosphate shunt, oxidative branch"/>
    <property type="evidence" value="ECO:0007669"/>
    <property type="project" value="TreeGrafter"/>
</dbReference>
<dbReference type="HOGENOM" id="CLU_051220_0_0_1"/>
<dbReference type="AlphaFoldDB" id="E0S8A6"/>
<evidence type="ECO:0000256" key="1">
    <source>
        <dbReference type="ARBA" id="ARBA00004937"/>
    </source>
</evidence>
<keyword evidence="4" id="KW-0313">Glucose metabolism</keyword>
<dbReference type="PANTHER" id="PTHR23429:SF0">
    <property type="entry name" value="GLUCOSE-6-PHOSPHATE 1-DEHYDROGENASE"/>
    <property type="match status" value="1"/>
</dbReference>
<comment type="pathway">
    <text evidence="1">Carbohydrate degradation; pentose phosphate pathway; D-ribulose 5-phosphate from D-glucose 6-phosphate (oxidative stage): step 1/3.</text>
</comment>
<protein>
    <recommendedName>
        <fullName evidence="3">Glucose-6-phosphate 1-dehydrogenase</fullName>
        <ecNumber evidence="2">1.1.1.49</ecNumber>
    </recommendedName>
</protein>
<dbReference type="InterPro" id="IPR022675">
    <property type="entry name" value="G6P_DH_C"/>
</dbReference>
<dbReference type="PIRSF" id="PIRSF000110">
    <property type="entry name" value="G6PD"/>
    <property type="match status" value="1"/>
</dbReference>
<dbReference type="Proteomes" id="UP000002313">
    <property type="component" value="Chromosome VIII"/>
</dbReference>
<organism evidence="10 11">
    <name type="scientific">Encephalitozoon intestinalis (strain ATCC 50506)</name>
    <name type="common">Microsporidian parasite</name>
    <name type="synonym">Septata intestinalis</name>
    <dbReference type="NCBI Taxonomy" id="876142"/>
    <lineage>
        <taxon>Eukaryota</taxon>
        <taxon>Fungi</taxon>
        <taxon>Fungi incertae sedis</taxon>
        <taxon>Microsporidia</taxon>
        <taxon>Unikaryonidae</taxon>
        <taxon>Encephalitozoon</taxon>
    </lineage>
</organism>
<keyword evidence="11" id="KW-1185">Reference proteome</keyword>
<dbReference type="EC" id="1.1.1.49" evidence="2"/>
<dbReference type="OrthoDB" id="60984at2759"/>
<evidence type="ECO:0000259" key="9">
    <source>
        <dbReference type="Pfam" id="PF02781"/>
    </source>
</evidence>
<reference evidence="10 11" key="2">
    <citation type="journal article" date="2012" name="Proc. Natl. Acad. Sci. U.S.A.">
        <title>Gain and loss of multiple functionally related, horizontally transferred genes in the reduced genomes of two microsporidian parasites.</title>
        <authorList>
            <person name="Pombert J.-F."/>
            <person name="Selman M."/>
            <person name="Burki F."/>
            <person name="Bardell F.T."/>
            <person name="Farinelli L."/>
            <person name="Solter L.F."/>
            <person name="Whitman D.W."/>
            <person name="Weiss L.M."/>
            <person name="Corradi N."/>
            <person name="Keeling P.J."/>
        </authorList>
    </citation>
    <scope>NUCLEOTIDE SEQUENCE [LARGE SCALE GENOMIC DNA]</scope>
    <source>
        <strain evidence="10 11">ATCC 50506</strain>
    </source>
</reference>
<dbReference type="Pfam" id="PF00479">
    <property type="entry name" value="G6PD_N"/>
    <property type="match status" value="1"/>
</dbReference>
<keyword evidence="6" id="KW-0560">Oxidoreductase</keyword>
<dbReference type="GO" id="GO:0050661">
    <property type="term" value="F:NADP binding"/>
    <property type="evidence" value="ECO:0007669"/>
    <property type="project" value="InterPro"/>
</dbReference>
<evidence type="ECO:0000259" key="8">
    <source>
        <dbReference type="Pfam" id="PF00479"/>
    </source>
</evidence>
<dbReference type="InterPro" id="IPR001282">
    <property type="entry name" value="G6P_DH"/>
</dbReference>
<dbReference type="InterPro" id="IPR022674">
    <property type="entry name" value="G6P_DH_NAD-bd"/>
</dbReference>
<dbReference type="UniPathway" id="UPA00115">
    <property type="reaction ID" value="UER00408"/>
</dbReference>
<name>E0S8A6_ENCIT</name>
<dbReference type="GO" id="GO:0006006">
    <property type="term" value="P:glucose metabolic process"/>
    <property type="evidence" value="ECO:0007669"/>
    <property type="project" value="UniProtKB-KW"/>
</dbReference>
<dbReference type="EMBL" id="CP001949">
    <property type="protein sequence ID" value="ADM12112.1"/>
    <property type="molecule type" value="Genomic_DNA"/>
</dbReference>
<evidence type="ECO:0000256" key="4">
    <source>
        <dbReference type="ARBA" id="ARBA00022526"/>
    </source>
</evidence>